<feature type="transmembrane region" description="Helical" evidence="7">
    <location>
        <begin position="444"/>
        <end position="465"/>
    </location>
</feature>
<evidence type="ECO:0000256" key="1">
    <source>
        <dbReference type="ARBA" id="ARBA00004651"/>
    </source>
</evidence>
<gene>
    <name evidence="8" type="ORF">FG486_06025</name>
</gene>
<feature type="transmembrane region" description="Helical" evidence="7">
    <location>
        <begin position="77"/>
        <end position="101"/>
    </location>
</feature>
<feature type="transmembrane region" description="Helical" evidence="7">
    <location>
        <begin position="9"/>
        <end position="35"/>
    </location>
</feature>
<evidence type="ECO:0000256" key="7">
    <source>
        <dbReference type="SAM" id="Phobius"/>
    </source>
</evidence>
<evidence type="ECO:0000256" key="2">
    <source>
        <dbReference type="ARBA" id="ARBA00007430"/>
    </source>
</evidence>
<dbReference type="Pfam" id="PF13440">
    <property type="entry name" value="Polysacc_synt_3"/>
    <property type="match status" value="1"/>
</dbReference>
<evidence type="ECO:0000313" key="8">
    <source>
        <dbReference type="EMBL" id="MBA1373889.1"/>
    </source>
</evidence>
<feature type="transmembrane region" description="Helical" evidence="7">
    <location>
        <begin position="167"/>
        <end position="189"/>
    </location>
</feature>
<feature type="transmembrane region" description="Helical" evidence="7">
    <location>
        <begin position="408"/>
        <end position="432"/>
    </location>
</feature>
<accession>A0A7V8RCG9</accession>
<proteinExistence type="inferred from homology"/>
<feature type="transmembrane region" description="Helical" evidence="7">
    <location>
        <begin position="355"/>
        <end position="372"/>
    </location>
</feature>
<feature type="transmembrane region" description="Helical" evidence="7">
    <location>
        <begin position="314"/>
        <end position="334"/>
    </location>
</feature>
<keyword evidence="5 7" id="KW-1133">Transmembrane helix</keyword>
<dbReference type="PANTHER" id="PTHR30250:SF10">
    <property type="entry name" value="LIPOPOLYSACCHARIDE BIOSYNTHESIS PROTEIN WZXC"/>
    <property type="match status" value="1"/>
</dbReference>
<evidence type="ECO:0000256" key="3">
    <source>
        <dbReference type="ARBA" id="ARBA00022475"/>
    </source>
</evidence>
<feature type="transmembrane region" description="Helical" evidence="7">
    <location>
        <begin position="41"/>
        <end position="65"/>
    </location>
</feature>
<dbReference type="RefSeq" id="WP_181266899.1">
    <property type="nucleotide sequence ID" value="NZ_BAAAGB010000001.1"/>
</dbReference>
<feature type="transmembrane region" description="Helical" evidence="7">
    <location>
        <begin position="137"/>
        <end position="161"/>
    </location>
</feature>
<dbReference type="GO" id="GO:0005886">
    <property type="term" value="C:plasma membrane"/>
    <property type="evidence" value="ECO:0007669"/>
    <property type="project" value="UniProtKB-SubCell"/>
</dbReference>
<feature type="transmembrane region" description="Helical" evidence="7">
    <location>
        <begin position="107"/>
        <end position="125"/>
    </location>
</feature>
<dbReference type="AlphaFoldDB" id="A0A7V8RCG9"/>
<evidence type="ECO:0000313" key="9">
    <source>
        <dbReference type="Proteomes" id="UP000589292"/>
    </source>
</evidence>
<keyword evidence="6 7" id="KW-0472">Membrane</keyword>
<evidence type="ECO:0000256" key="4">
    <source>
        <dbReference type="ARBA" id="ARBA00022692"/>
    </source>
</evidence>
<keyword evidence="9" id="KW-1185">Reference proteome</keyword>
<protein>
    <submittedName>
        <fullName evidence="8">Lipopolysaccharide biosynthesis protein</fullName>
    </submittedName>
</protein>
<name>A0A7V8RCG9_9SPHN</name>
<sequence>MKDKLARGALWVVSARVLVGIIGFASTLLLARLLVPADFGLVAIAMTVVAIAGSITELSLASALVQHDSPDAAHYDTAFTLNAMRSAALAMLLAGLSIPISEIYGDARLIAILIVIAGGVFVSGLQNPKLVVYTRNLVFWQDFVLNVSSKLTGFAVGLVIAWFYKSYWALVISAVAVQIQSVMVSYLMVRYRPRIQLSQWRELIGFSVWVSFAQAVNTLNWRSDSMVIGYVLGNQPLGYYSFGDNLASMPTREATAPVAQTLFPAFSRLSDDLARLRSAYQRSQALLCVIAFPIGVGFALLAEPLVILTVGVKWLPAVVVIQALSGVFALQALASSAQPLAMAMGQTKSLFEISVINFTVRMPLIVTGILYAGLLGAVYARVMSGIIGIVVNMLLVRKLIGLSLLDQIWVNCRALCATAVMAICFLCVPQIVALNREAGNFFEVCNLVVIGVSLYVVILYGLWIVMGRPGGPEAEFVLLARRIHSAIIDRIAPNRRL</sequence>
<evidence type="ECO:0000256" key="6">
    <source>
        <dbReference type="ARBA" id="ARBA00023136"/>
    </source>
</evidence>
<keyword evidence="4 7" id="KW-0812">Transmembrane</keyword>
<evidence type="ECO:0000256" key="5">
    <source>
        <dbReference type="ARBA" id="ARBA00022989"/>
    </source>
</evidence>
<dbReference type="PANTHER" id="PTHR30250">
    <property type="entry name" value="PST FAMILY PREDICTED COLANIC ACID TRANSPORTER"/>
    <property type="match status" value="1"/>
</dbReference>
<organism evidence="8 9">
    <name type="scientific">Sphingomonas ursincola</name>
    <dbReference type="NCBI Taxonomy" id="56361"/>
    <lineage>
        <taxon>Bacteria</taxon>
        <taxon>Pseudomonadati</taxon>
        <taxon>Pseudomonadota</taxon>
        <taxon>Alphaproteobacteria</taxon>
        <taxon>Sphingomonadales</taxon>
        <taxon>Sphingomonadaceae</taxon>
        <taxon>Sphingomonas</taxon>
    </lineage>
</organism>
<keyword evidence="3" id="KW-1003">Cell membrane</keyword>
<feature type="transmembrane region" description="Helical" evidence="7">
    <location>
        <begin position="378"/>
        <end position="396"/>
    </location>
</feature>
<comment type="subcellular location">
    <subcellularLocation>
        <location evidence="1">Cell membrane</location>
        <topology evidence="1">Multi-pass membrane protein</topology>
    </subcellularLocation>
</comment>
<feature type="transmembrane region" description="Helical" evidence="7">
    <location>
        <begin position="285"/>
        <end position="308"/>
    </location>
</feature>
<reference evidence="8 9" key="1">
    <citation type="journal article" date="1994" name="Int. J. Syst. Bacteriol.">
        <title>Phylogenetic positions of novel aerobic, bacteriochlorophyll a-containing bacteria and description of Roseococcus thiosulfatophilus gen. nov., sp. nov., Erythromicrobium ramosum gen. nov., sp. nov., and Erythrobacter litoralis sp. nov.</title>
        <authorList>
            <person name="Yurkov V."/>
            <person name="Stackebrandt E."/>
            <person name="Holmes A."/>
            <person name="Fuerst J.A."/>
            <person name="Hugenholtz P."/>
            <person name="Golecki J."/>
            <person name="Gad'on N."/>
            <person name="Gorlenko V.M."/>
            <person name="Kompantseva E.I."/>
            <person name="Drews G."/>
        </authorList>
    </citation>
    <scope>NUCLEOTIDE SEQUENCE [LARGE SCALE GENOMIC DNA]</scope>
    <source>
        <strain evidence="8 9">KR-99</strain>
    </source>
</reference>
<dbReference type="InterPro" id="IPR050833">
    <property type="entry name" value="Poly_Biosynth_Transport"/>
</dbReference>
<dbReference type="Proteomes" id="UP000589292">
    <property type="component" value="Unassembled WGS sequence"/>
</dbReference>
<dbReference type="CDD" id="cd13127">
    <property type="entry name" value="MATE_tuaB_like"/>
    <property type="match status" value="1"/>
</dbReference>
<comment type="similarity">
    <text evidence="2">Belongs to the polysaccharide synthase family.</text>
</comment>
<comment type="caution">
    <text evidence="8">The sequence shown here is derived from an EMBL/GenBank/DDBJ whole genome shotgun (WGS) entry which is preliminary data.</text>
</comment>
<dbReference type="EMBL" id="VDES01000002">
    <property type="protein sequence ID" value="MBA1373889.1"/>
    <property type="molecule type" value="Genomic_DNA"/>
</dbReference>